<comment type="caution">
    <text evidence="2">The sequence shown here is derived from an EMBL/GenBank/DDBJ whole genome shotgun (WGS) entry which is preliminary data.</text>
</comment>
<feature type="compositionally biased region" description="Low complexity" evidence="1">
    <location>
        <begin position="458"/>
        <end position="473"/>
    </location>
</feature>
<feature type="region of interest" description="Disordered" evidence="1">
    <location>
        <begin position="106"/>
        <end position="135"/>
    </location>
</feature>
<evidence type="ECO:0000313" key="3">
    <source>
        <dbReference type="Proteomes" id="UP001500724"/>
    </source>
</evidence>
<evidence type="ECO:0000256" key="1">
    <source>
        <dbReference type="SAM" id="MobiDB-lite"/>
    </source>
</evidence>
<feature type="compositionally biased region" description="Low complexity" evidence="1">
    <location>
        <begin position="526"/>
        <end position="541"/>
    </location>
</feature>
<dbReference type="RefSeq" id="WP_344003181.1">
    <property type="nucleotide sequence ID" value="NZ_BAAAGU010000039.1"/>
</dbReference>
<proteinExistence type="predicted"/>
<evidence type="ECO:0000313" key="2">
    <source>
        <dbReference type="EMBL" id="GAA0655827.1"/>
    </source>
</evidence>
<protein>
    <recommendedName>
        <fullName evidence="4">Oxidoreductase</fullName>
    </recommendedName>
</protein>
<dbReference type="Proteomes" id="UP001500724">
    <property type="component" value="Unassembled WGS sequence"/>
</dbReference>
<sequence>MARLGGSRRTRRALRSGEIDAGTLRDLITERGTDDGQPAQRYEGLRVTGALRLDRRRIATALSLVNCVFEEPVDLTGLTVPSLDLSGSTLPGLRADRLTVDGELRLADTRVGDGTGDPRPMADPTDSRTGRRAPRRLYEDSATAAVRLTDAHIAGNLVVEGLTVADHSSWSLLAPRLTVEGSLHGRGLMANGALYLRDARVTHAVNLHAADVGGIDATGIVCSGFYADWGFRSTGQVLLRAAEVAGVVTFHDAVLAAPAGSLLCGRLRVPRLRLDLREPPAGKVVLQDAAVDVLVDSEATWPAPGGLSLEGFTYQRLETERPVDLRARIAWLTRDPRAGARAFEQLARSYESGGDERSARAVRHAKERHLSRNDRLTGRLWGLVQDVLFGYGYAPRRACCGCCPSWPWAPPGSPPIRRARSAATPNAPGTPSSTAWTCSSPSRASATAVPGTRRARARPSPSSWSSPAGSWPRPSSPVPAGCWAGADLSRTSRHRSGGSRYARRGPVHPWCMRRCRPAYEDAALPTSGTRGTSWRTTTTGWPYPGREPCSVAASS</sequence>
<gene>
    <name evidence="2" type="ORF">GCM10009535_38430</name>
</gene>
<feature type="compositionally biased region" description="Polar residues" evidence="1">
    <location>
        <begin position="423"/>
        <end position="445"/>
    </location>
</feature>
<evidence type="ECO:0008006" key="4">
    <source>
        <dbReference type="Google" id="ProtNLM"/>
    </source>
</evidence>
<name>A0ABP3SYA5_9ACTN</name>
<feature type="region of interest" description="Disordered" evidence="1">
    <location>
        <begin position="523"/>
        <end position="555"/>
    </location>
</feature>
<reference evidence="3" key="1">
    <citation type="journal article" date="2019" name="Int. J. Syst. Evol. Microbiol.">
        <title>The Global Catalogue of Microorganisms (GCM) 10K type strain sequencing project: providing services to taxonomists for standard genome sequencing and annotation.</title>
        <authorList>
            <consortium name="The Broad Institute Genomics Platform"/>
            <consortium name="The Broad Institute Genome Sequencing Center for Infectious Disease"/>
            <person name="Wu L."/>
            <person name="Ma J."/>
        </authorList>
    </citation>
    <scope>NUCLEOTIDE SEQUENCE [LARGE SCALE GENOMIC DNA]</scope>
    <source>
        <strain evidence="3">JCM 10367</strain>
    </source>
</reference>
<accession>A0ABP3SYA5</accession>
<feature type="region of interest" description="Disordered" evidence="1">
    <location>
        <begin position="414"/>
        <end position="484"/>
    </location>
</feature>
<organism evidence="2 3">
    <name type="scientific">Streptomyces thermocarboxydovorans</name>
    <dbReference type="NCBI Taxonomy" id="59298"/>
    <lineage>
        <taxon>Bacteria</taxon>
        <taxon>Bacillati</taxon>
        <taxon>Actinomycetota</taxon>
        <taxon>Actinomycetes</taxon>
        <taxon>Kitasatosporales</taxon>
        <taxon>Streptomycetaceae</taxon>
        <taxon>Streptomyces</taxon>
    </lineage>
</organism>
<dbReference type="EMBL" id="BAAAGU010000039">
    <property type="protein sequence ID" value="GAA0655827.1"/>
    <property type="molecule type" value="Genomic_DNA"/>
</dbReference>
<keyword evidence="3" id="KW-1185">Reference proteome</keyword>